<evidence type="ECO:0000256" key="1">
    <source>
        <dbReference type="SAM" id="MobiDB-lite"/>
    </source>
</evidence>
<sequence length="390" mass="43637">MHTAIKNGNVHWVHFLLRPHKNGDILLRFPAHGCTWLQQFVARARSAVVYCQTGTYSRNRKVVRTRSAPKLPCRSMVIVFSVTMNRLLLAAVLFVRVSRAEWVEIPHLKPSSAIASVSSISSTTIKPVTPPINAAGHVVVTHSQRLLSHLADERDVGDRWSHQHGTPVRWHRPISDLLDYDRPSKRVSQPSPWITGDPDVRNTPVALVNVSNKVEEIEASEEGSDEQDGGEQYPVVQTELLPFGNRYEEESIESGTASDGSKAIQSPVQHFDDFDDYDERLSVPQTHAPDSEEPEYNDGDNVTGEETAEEAEEENFVQQTQPIKITHLHPQQPTGFGGFLEFLRRMQASFVQRTAHTIGDKIRTLAGMRDQLLSTIGKHCEPPESISIPS</sequence>
<accession>A0A182SKN1</accession>
<dbReference type="EnsemblMetazoa" id="AMAM008653-RA">
    <property type="protein sequence ID" value="AMAM008653-PA"/>
    <property type="gene ID" value="AMAM008653"/>
</dbReference>
<dbReference type="Proteomes" id="UP000075901">
    <property type="component" value="Unassembled WGS sequence"/>
</dbReference>
<keyword evidence="3" id="KW-1185">Reference proteome</keyword>
<evidence type="ECO:0000313" key="3">
    <source>
        <dbReference type="Proteomes" id="UP000075901"/>
    </source>
</evidence>
<reference evidence="3" key="1">
    <citation type="submission" date="2013-09" db="EMBL/GenBank/DDBJ databases">
        <title>The Genome Sequence of Anopheles maculatus species B.</title>
        <authorList>
            <consortium name="The Broad Institute Genomics Platform"/>
            <person name="Neafsey D.E."/>
            <person name="Besansky N."/>
            <person name="Howell P."/>
            <person name="Walton C."/>
            <person name="Young S.K."/>
            <person name="Zeng Q."/>
            <person name="Gargeya S."/>
            <person name="Fitzgerald M."/>
            <person name="Haas B."/>
            <person name="Abouelleil A."/>
            <person name="Allen A.W."/>
            <person name="Alvarado L."/>
            <person name="Arachchi H.M."/>
            <person name="Berlin A.M."/>
            <person name="Chapman S.B."/>
            <person name="Gainer-Dewar J."/>
            <person name="Goldberg J."/>
            <person name="Griggs A."/>
            <person name="Gujja S."/>
            <person name="Hansen M."/>
            <person name="Howarth C."/>
            <person name="Imamovic A."/>
            <person name="Ireland A."/>
            <person name="Larimer J."/>
            <person name="McCowan C."/>
            <person name="Murphy C."/>
            <person name="Pearson M."/>
            <person name="Poon T.W."/>
            <person name="Priest M."/>
            <person name="Roberts A."/>
            <person name="Saif S."/>
            <person name="Shea T."/>
            <person name="Sisk P."/>
            <person name="Sykes S."/>
            <person name="Wortman J."/>
            <person name="Nusbaum C."/>
            <person name="Birren B."/>
        </authorList>
    </citation>
    <scope>NUCLEOTIDE SEQUENCE [LARGE SCALE GENOMIC DNA]</scope>
    <source>
        <strain evidence="3">maculatus3</strain>
    </source>
</reference>
<name>A0A182SKN1_9DIPT</name>
<organism evidence="2 3">
    <name type="scientific">Anopheles maculatus</name>
    <dbReference type="NCBI Taxonomy" id="74869"/>
    <lineage>
        <taxon>Eukaryota</taxon>
        <taxon>Metazoa</taxon>
        <taxon>Ecdysozoa</taxon>
        <taxon>Arthropoda</taxon>
        <taxon>Hexapoda</taxon>
        <taxon>Insecta</taxon>
        <taxon>Pterygota</taxon>
        <taxon>Neoptera</taxon>
        <taxon>Endopterygota</taxon>
        <taxon>Diptera</taxon>
        <taxon>Nematocera</taxon>
        <taxon>Culicoidea</taxon>
        <taxon>Culicidae</taxon>
        <taxon>Anophelinae</taxon>
        <taxon>Anopheles</taxon>
        <taxon>Anopheles maculatus group</taxon>
    </lineage>
</organism>
<feature type="region of interest" description="Disordered" evidence="1">
    <location>
        <begin position="181"/>
        <end position="200"/>
    </location>
</feature>
<reference evidence="2" key="2">
    <citation type="submission" date="2020-05" db="UniProtKB">
        <authorList>
            <consortium name="EnsemblMetazoa"/>
        </authorList>
    </citation>
    <scope>IDENTIFICATION</scope>
    <source>
        <strain evidence="2">maculatus3</strain>
    </source>
</reference>
<proteinExistence type="predicted"/>
<dbReference type="VEuPathDB" id="VectorBase:AMAM008653"/>
<feature type="region of interest" description="Disordered" evidence="1">
    <location>
        <begin position="284"/>
        <end position="312"/>
    </location>
</feature>
<protein>
    <submittedName>
        <fullName evidence="2">Uncharacterized protein</fullName>
    </submittedName>
</protein>
<dbReference type="AlphaFoldDB" id="A0A182SKN1"/>
<evidence type="ECO:0000313" key="2">
    <source>
        <dbReference type="EnsemblMetazoa" id="AMAM008653-PA"/>
    </source>
</evidence>